<keyword evidence="1" id="KW-1133">Transmembrane helix</keyword>
<dbReference type="InterPro" id="IPR005135">
    <property type="entry name" value="Endo/exonuclease/phosphatase"/>
</dbReference>
<proteinExistence type="predicted"/>
<dbReference type="GO" id="GO:0003824">
    <property type="term" value="F:catalytic activity"/>
    <property type="evidence" value="ECO:0007669"/>
    <property type="project" value="InterPro"/>
</dbReference>
<gene>
    <name evidence="3" type="ORF">DSM112329_02759</name>
</gene>
<accession>A0AAU7AW29</accession>
<feature type="transmembrane region" description="Helical" evidence="1">
    <location>
        <begin position="45"/>
        <end position="63"/>
    </location>
</feature>
<dbReference type="InterPro" id="IPR036691">
    <property type="entry name" value="Endo/exonu/phosph_ase_sf"/>
</dbReference>
<evidence type="ECO:0000256" key="1">
    <source>
        <dbReference type="SAM" id="Phobius"/>
    </source>
</evidence>
<sequence length="348" mass="36243">MRRRDLAAWALAAAVAATLWSSYLPWPVRGRLDAVAPFTQLLAIRPLLATVALVSGIAGLVVLRRLRWTPYPALLLLVAASAALGQVAPRALSRADPAPASAPRLTIVVANLLRSSVAPAVLVDLQRRTGADVLALPETNVRRARGVALGLRAATGEAWVAEGDRVIGSPTSRTARPTALVVRASLGPVRLAERASRPGSGSGRNGQVLVRLTRIPDSGGRPVRGATATVAAVHPRPPLPGPGQATWRSDLLALRDACRRGVLVAGDLNATIDHSPMRALKRAGCEDAAAATGAGLQTTWAGGPLRLVRPTIDHVLTSGDWRATDAGVLDLRGSDHRAVWATVVAAPG</sequence>
<name>A0AAU7AW29_9ACTN</name>
<dbReference type="Pfam" id="PF03372">
    <property type="entry name" value="Exo_endo_phos"/>
    <property type="match status" value="1"/>
</dbReference>
<dbReference type="KEGG" id="parq:DSM112329_02759"/>
<evidence type="ECO:0000313" key="3">
    <source>
        <dbReference type="EMBL" id="XAY05899.1"/>
    </source>
</evidence>
<evidence type="ECO:0000259" key="2">
    <source>
        <dbReference type="Pfam" id="PF03372"/>
    </source>
</evidence>
<dbReference type="EMBL" id="CP114014">
    <property type="protein sequence ID" value="XAY05899.1"/>
    <property type="molecule type" value="Genomic_DNA"/>
</dbReference>
<dbReference type="AlphaFoldDB" id="A0AAU7AW29"/>
<feature type="transmembrane region" description="Helical" evidence="1">
    <location>
        <begin position="70"/>
        <end position="88"/>
    </location>
</feature>
<keyword evidence="1" id="KW-0812">Transmembrane</keyword>
<dbReference type="Gene3D" id="3.60.10.10">
    <property type="entry name" value="Endonuclease/exonuclease/phosphatase"/>
    <property type="match status" value="1"/>
</dbReference>
<keyword evidence="1" id="KW-0472">Membrane</keyword>
<protein>
    <recommendedName>
        <fullName evidence="2">Endonuclease/exonuclease/phosphatase domain-containing protein</fullName>
    </recommendedName>
</protein>
<organism evidence="3">
    <name type="scientific">Paraconexibacter sp. AEG42_29</name>
    <dbReference type="NCBI Taxonomy" id="2997339"/>
    <lineage>
        <taxon>Bacteria</taxon>
        <taxon>Bacillati</taxon>
        <taxon>Actinomycetota</taxon>
        <taxon>Thermoleophilia</taxon>
        <taxon>Solirubrobacterales</taxon>
        <taxon>Paraconexibacteraceae</taxon>
        <taxon>Paraconexibacter</taxon>
    </lineage>
</organism>
<dbReference type="SUPFAM" id="SSF56219">
    <property type="entry name" value="DNase I-like"/>
    <property type="match status" value="1"/>
</dbReference>
<dbReference type="RefSeq" id="WP_354702401.1">
    <property type="nucleotide sequence ID" value="NZ_CP114014.1"/>
</dbReference>
<reference evidence="3" key="1">
    <citation type="submission" date="2022-12" db="EMBL/GenBank/DDBJ databases">
        <title>Paraconexibacter alkalitolerans sp. nov. and Baekduia alba sp. nov., isolated from soil and emended description of the genera Paraconexibacter (Chun et al., 2020) and Baekduia (An et al., 2020).</title>
        <authorList>
            <person name="Vieira S."/>
            <person name="Huber K.J."/>
            <person name="Geppert A."/>
            <person name="Wolf J."/>
            <person name="Neumann-Schaal M."/>
            <person name="Muesken M."/>
            <person name="Overmann J."/>
        </authorList>
    </citation>
    <scope>NUCLEOTIDE SEQUENCE</scope>
    <source>
        <strain evidence="3">AEG42_29</strain>
    </source>
</reference>
<feature type="domain" description="Endonuclease/exonuclease/phosphatase" evidence="2">
    <location>
        <begin position="118"/>
        <end position="336"/>
    </location>
</feature>